<feature type="non-terminal residue" evidence="5">
    <location>
        <position position="1"/>
    </location>
</feature>
<dbReference type="STRING" id="157652.A0A371HJ47"/>
<evidence type="ECO:0000256" key="1">
    <source>
        <dbReference type="ARBA" id="ARBA00022670"/>
    </source>
</evidence>
<keyword evidence="2" id="KW-0472">Membrane</keyword>
<evidence type="ECO:0000259" key="4">
    <source>
        <dbReference type="Pfam" id="PF22936"/>
    </source>
</evidence>
<dbReference type="GO" id="GO:0008233">
    <property type="term" value="F:peptidase activity"/>
    <property type="evidence" value="ECO:0007669"/>
    <property type="project" value="UniProtKB-KW"/>
</dbReference>
<keyword evidence="1" id="KW-0645">Protease</keyword>
<evidence type="ECO:0000313" key="6">
    <source>
        <dbReference type="Proteomes" id="UP000257109"/>
    </source>
</evidence>
<name>A0A371HJ47_MUCPR</name>
<dbReference type="PANTHER" id="PTHR42648:SF28">
    <property type="entry name" value="TRANSPOSON-ENCODED PROTEIN WITH RIBONUCLEASE H-LIKE AND RETROVIRUS ZINC FINGER-LIKE DOMAINS"/>
    <property type="match status" value="1"/>
</dbReference>
<evidence type="ECO:0000259" key="3">
    <source>
        <dbReference type="Pfam" id="PF13976"/>
    </source>
</evidence>
<dbReference type="Pfam" id="PF22936">
    <property type="entry name" value="Pol_BBD"/>
    <property type="match status" value="1"/>
</dbReference>
<evidence type="ECO:0000256" key="2">
    <source>
        <dbReference type="SAM" id="Phobius"/>
    </source>
</evidence>
<dbReference type="PANTHER" id="PTHR42648">
    <property type="entry name" value="TRANSPOSASE, PUTATIVE-RELATED"/>
    <property type="match status" value="1"/>
</dbReference>
<accession>A0A371HJ47</accession>
<dbReference type="InterPro" id="IPR039537">
    <property type="entry name" value="Retrotran_Ty1/copia-like"/>
</dbReference>
<gene>
    <name evidence="5" type="ORF">CR513_13742</name>
</gene>
<organism evidence="5 6">
    <name type="scientific">Mucuna pruriens</name>
    <name type="common">Velvet bean</name>
    <name type="synonym">Dolichos pruriens</name>
    <dbReference type="NCBI Taxonomy" id="157652"/>
    <lineage>
        <taxon>Eukaryota</taxon>
        <taxon>Viridiplantae</taxon>
        <taxon>Streptophyta</taxon>
        <taxon>Embryophyta</taxon>
        <taxon>Tracheophyta</taxon>
        <taxon>Spermatophyta</taxon>
        <taxon>Magnoliopsida</taxon>
        <taxon>eudicotyledons</taxon>
        <taxon>Gunneridae</taxon>
        <taxon>Pentapetalae</taxon>
        <taxon>rosids</taxon>
        <taxon>fabids</taxon>
        <taxon>Fabales</taxon>
        <taxon>Fabaceae</taxon>
        <taxon>Papilionoideae</taxon>
        <taxon>50 kb inversion clade</taxon>
        <taxon>NPAAA clade</taxon>
        <taxon>indigoferoid/millettioid clade</taxon>
        <taxon>Phaseoleae</taxon>
        <taxon>Mucuna</taxon>
    </lineage>
</organism>
<keyword evidence="2" id="KW-1133">Transmembrane helix</keyword>
<sequence length="433" mass="50071">MGVNTNRIVSLNDTNYHLWKVKMKDLLFMKNMHLPVFVAQKPESMSDKNRTLSINKYVVLSDFLWIIMFTITLQGLLIRCQECASSLKMKFWDYYFGILYLNLRRLLRSLSQIQPLMCTWQGDEKEGTREKSEKGREKSINTRIWSITIVTKKGIFRSIVSYEKRRTKAKRKDDNDDDDDNEDRVTIVTCDDLVILRDFESVNLVSDESMWIIDSGATLHVTSRKEFFTSYTLGDFGVLKIGNDGVTKVIGVGDVYLQTNIGMQLWLRGVKHAPNKLTKGNLVVAKGEKFFKLYWTKALVAKDIVNHRRLSHINEKWLNYLAKKDMFPGLKNEKLDKCSHCMAGKQTRVFFEKHPPSRKSKLLELVYSDVCGPLKSKDQVLKKFKHFQALVERQSGKKVKCICSNNSGEYCGPFDVYCKQQGIKNEKTPPKTP</sequence>
<proteinExistence type="predicted"/>
<dbReference type="Proteomes" id="UP000257109">
    <property type="component" value="Unassembled WGS sequence"/>
</dbReference>
<dbReference type="GO" id="GO:0006508">
    <property type="term" value="P:proteolysis"/>
    <property type="evidence" value="ECO:0007669"/>
    <property type="project" value="UniProtKB-KW"/>
</dbReference>
<feature type="domain" description="GAG-pre-integrase" evidence="3">
    <location>
        <begin position="307"/>
        <end position="346"/>
    </location>
</feature>
<feature type="domain" description="Retrovirus-related Pol polyprotein from transposon TNT 1-94-like beta-barrel" evidence="4">
    <location>
        <begin position="211"/>
        <end position="275"/>
    </location>
</feature>
<keyword evidence="6" id="KW-1185">Reference proteome</keyword>
<evidence type="ECO:0000313" key="5">
    <source>
        <dbReference type="EMBL" id="RDY02754.1"/>
    </source>
</evidence>
<keyword evidence="2" id="KW-0812">Transmembrane</keyword>
<dbReference type="InterPro" id="IPR025724">
    <property type="entry name" value="GAG-pre-integrase_dom"/>
</dbReference>
<dbReference type="SUPFAM" id="SSF53098">
    <property type="entry name" value="Ribonuclease H-like"/>
    <property type="match status" value="1"/>
</dbReference>
<protein>
    <submittedName>
        <fullName evidence="5">Uncharacterized protein</fullName>
    </submittedName>
</protein>
<dbReference type="Pfam" id="PF13976">
    <property type="entry name" value="gag_pre-integrs"/>
    <property type="match status" value="1"/>
</dbReference>
<feature type="transmembrane region" description="Helical" evidence="2">
    <location>
        <begin position="57"/>
        <end position="78"/>
    </location>
</feature>
<comment type="caution">
    <text evidence="5">The sequence shown here is derived from an EMBL/GenBank/DDBJ whole genome shotgun (WGS) entry which is preliminary data.</text>
</comment>
<dbReference type="EMBL" id="QJKJ01002466">
    <property type="protein sequence ID" value="RDY02754.1"/>
    <property type="molecule type" value="Genomic_DNA"/>
</dbReference>
<dbReference type="InterPro" id="IPR054722">
    <property type="entry name" value="PolX-like_BBD"/>
</dbReference>
<keyword evidence="1" id="KW-0378">Hydrolase</keyword>
<reference evidence="5" key="1">
    <citation type="submission" date="2018-05" db="EMBL/GenBank/DDBJ databases">
        <title>Draft genome of Mucuna pruriens seed.</title>
        <authorList>
            <person name="Nnadi N.E."/>
            <person name="Vos R."/>
            <person name="Hasami M.H."/>
            <person name="Devisetty U.K."/>
            <person name="Aguiy J.C."/>
        </authorList>
    </citation>
    <scope>NUCLEOTIDE SEQUENCE [LARGE SCALE GENOMIC DNA]</scope>
    <source>
        <strain evidence="5">JCA_2017</strain>
    </source>
</reference>
<dbReference type="AlphaFoldDB" id="A0A371HJ47"/>
<dbReference type="InterPro" id="IPR012337">
    <property type="entry name" value="RNaseH-like_sf"/>
</dbReference>